<name>A0A6F8T9W1_9GAMM</name>
<organism evidence="7 8">
    <name type="scientific">Legionella antarctica</name>
    <dbReference type="NCBI Taxonomy" id="2708020"/>
    <lineage>
        <taxon>Bacteria</taxon>
        <taxon>Pseudomonadati</taxon>
        <taxon>Pseudomonadota</taxon>
        <taxon>Gammaproteobacteria</taxon>
        <taxon>Legionellales</taxon>
        <taxon>Legionellaceae</taxon>
        <taxon>Legionella</taxon>
    </lineage>
</organism>
<evidence type="ECO:0000313" key="8">
    <source>
        <dbReference type="Proteomes" id="UP000502894"/>
    </source>
</evidence>
<protein>
    <submittedName>
        <fullName evidence="7">Putative amino acid permease YecA</fullName>
    </submittedName>
</protein>
<reference evidence="7" key="1">
    <citation type="journal article" date="2020" name="Microbiol. Resour. Announc.">
        <title>Complete Genome Sequence of Novel Psychrotolerant Legionella Strain TUM19329, Isolated from Antarctic Lake Sediment.</title>
        <authorList>
            <person name="Shimada S."/>
            <person name="Nakai R."/>
            <person name="Aoki K."/>
            <person name="Shimoeda N."/>
            <person name="Ohno G."/>
            <person name="Miyazaki Y."/>
            <person name="Kudoh S."/>
            <person name="Imura S."/>
            <person name="Watanabe K."/>
            <person name="Ishii Y."/>
            <person name="Tateda K."/>
        </authorList>
    </citation>
    <scope>NUCLEOTIDE SEQUENCE [LARGE SCALE GENOMIC DNA]</scope>
    <source>
        <strain evidence="7">TUM19329</strain>
    </source>
</reference>
<dbReference type="Proteomes" id="UP000502894">
    <property type="component" value="Chromosome"/>
</dbReference>
<dbReference type="RefSeq" id="WP_173238178.1">
    <property type="nucleotide sequence ID" value="NZ_AP022839.1"/>
</dbReference>
<feature type="transmembrane region" description="Helical" evidence="6">
    <location>
        <begin position="393"/>
        <end position="412"/>
    </location>
</feature>
<dbReference type="EMBL" id="AP022839">
    <property type="protein sequence ID" value="BCA96950.1"/>
    <property type="molecule type" value="Genomic_DNA"/>
</dbReference>
<feature type="transmembrane region" description="Helical" evidence="6">
    <location>
        <begin position="119"/>
        <end position="138"/>
    </location>
</feature>
<evidence type="ECO:0000313" key="7">
    <source>
        <dbReference type="EMBL" id="BCA96950.1"/>
    </source>
</evidence>
<evidence type="ECO:0000256" key="3">
    <source>
        <dbReference type="ARBA" id="ARBA00022692"/>
    </source>
</evidence>
<evidence type="ECO:0000256" key="5">
    <source>
        <dbReference type="ARBA" id="ARBA00023136"/>
    </source>
</evidence>
<dbReference type="AlphaFoldDB" id="A0A6F8T9W1"/>
<feature type="transmembrane region" description="Helical" evidence="6">
    <location>
        <begin position="263"/>
        <end position="294"/>
    </location>
</feature>
<feature type="transmembrane region" description="Helical" evidence="6">
    <location>
        <begin position="342"/>
        <end position="363"/>
    </location>
</feature>
<keyword evidence="5 6" id="KW-0472">Membrane</keyword>
<keyword evidence="3 6" id="KW-0812">Transmembrane</keyword>
<sequence length="420" mass="46254">MSLKRQLTLKDGVSLALGSIMGSGLLFLPSLTAAVSGPNTAWVWIATTLLCFPLLYLFNDMVVSVATESGIEGFVSLGLGESIGASIPIIFLGTVTIGMPISALIVGEYVKNFLGGGELTQFITALSLVYTGILINFVGIKIGALVQLSIAFLTFLVGLFLYFLIPAQIPWHSSFSFSVASAATFFPGIIVAFWAYAGFENLTFIACEFKNPAKDFKLSMIIALVLCGLLYLLLSLSCLSVIPREEINGMSGLYQLVETLGNHFLPTLIITLFAYFAVQINFNSWIWGISRLIYSSAKQRKLPLFFSELNNQQIPARAILLLMILFTLALIVLSCIQRHFESIVTLVSTNFVFIYALCLSSYIRFKKNGFPRILAAGMLLLFTLLLFSSGWALLYPLVLFCSSVVFFNSQIIHKQQHLKR</sequence>
<dbReference type="PANTHER" id="PTHR42770:SF13">
    <property type="entry name" value="L-METHIONINE_BRANCHED-CHAIN AMINO ACID EXPORTER YJEH"/>
    <property type="match status" value="1"/>
</dbReference>
<feature type="transmembrane region" description="Helical" evidence="6">
    <location>
        <begin position="177"/>
        <end position="197"/>
    </location>
</feature>
<dbReference type="Gene3D" id="1.20.1740.10">
    <property type="entry name" value="Amino acid/polyamine transporter I"/>
    <property type="match status" value="1"/>
</dbReference>
<evidence type="ECO:0000256" key="2">
    <source>
        <dbReference type="ARBA" id="ARBA00022475"/>
    </source>
</evidence>
<dbReference type="GO" id="GO:0005886">
    <property type="term" value="C:plasma membrane"/>
    <property type="evidence" value="ECO:0007669"/>
    <property type="project" value="UniProtKB-SubCell"/>
</dbReference>
<dbReference type="InterPro" id="IPR002293">
    <property type="entry name" value="AA/rel_permease1"/>
</dbReference>
<feature type="transmembrane region" description="Helical" evidence="6">
    <location>
        <begin position="12"/>
        <end position="35"/>
    </location>
</feature>
<feature type="transmembrane region" description="Helical" evidence="6">
    <location>
        <begin position="145"/>
        <end position="165"/>
    </location>
</feature>
<keyword evidence="2" id="KW-1003">Cell membrane</keyword>
<dbReference type="InterPro" id="IPR050367">
    <property type="entry name" value="APC_superfamily"/>
</dbReference>
<dbReference type="GO" id="GO:0022857">
    <property type="term" value="F:transmembrane transporter activity"/>
    <property type="evidence" value="ECO:0007669"/>
    <property type="project" value="InterPro"/>
</dbReference>
<evidence type="ECO:0000256" key="1">
    <source>
        <dbReference type="ARBA" id="ARBA00004651"/>
    </source>
</evidence>
<keyword evidence="8" id="KW-1185">Reference proteome</keyword>
<evidence type="ECO:0000256" key="6">
    <source>
        <dbReference type="SAM" id="Phobius"/>
    </source>
</evidence>
<evidence type="ECO:0000256" key="4">
    <source>
        <dbReference type="ARBA" id="ARBA00022989"/>
    </source>
</evidence>
<dbReference type="Pfam" id="PF13520">
    <property type="entry name" value="AA_permease_2"/>
    <property type="match status" value="1"/>
</dbReference>
<gene>
    <name evidence="7" type="primary">yecA</name>
    <name evidence="7" type="ORF">TUM19329_33110</name>
</gene>
<keyword evidence="4 6" id="KW-1133">Transmembrane helix</keyword>
<proteinExistence type="predicted"/>
<feature type="transmembrane region" description="Helical" evidence="6">
    <location>
        <begin position="218"/>
        <end position="243"/>
    </location>
</feature>
<feature type="transmembrane region" description="Helical" evidence="6">
    <location>
        <begin position="41"/>
        <end position="62"/>
    </location>
</feature>
<comment type="subcellular location">
    <subcellularLocation>
        <location evidence="1">Cell membrane</location>
        <topology evidence="1">Multi-pass membrane protein</topology>
    </subcellularLocation>
</comment>
<accession>A0A6F8T9W1</accession>
<dbReference type="KEGG" id="lant:TUM19329_33110"/>
<feature type="transmembrane region" description="Helical" evidence="6">
    <location>
        <begin position="314"/>
        <end position="336"/>
    </location>
</feature>
<dbReference type="PIRSF" id="PIRSF006060">
    <property type="entry name" value="AA_transporter"/>
    <property type="match status" value="1"/>
</dbReference>
<feature type="transmembrane region" description="Helical" evidence="6">
    <location>
        <begin position="83"/>
        <end position="107"/>
    </location>
</feature>
<dbReference type="PANTHER" id="PTHR42770">
    <property type="entry name" value="AMINO ACID TRANSPORTER-RELATED"/>
    <property type="match status" value="1"/>
</dbReference>